<organism evidence="1 2">
    <name type="scientific">Bagarius yarrelli</name>
    <name type="common">Goonch</name>
    <name type="synonym">Bagrus yarrelli</name>
    <dbReference type="NCBI Taxonomy" id="175774"/>
    <lineage>
        <taxon>Eukaryota</taxon>
        <taxon>Metazoa</taxon>
        <taxon>Chordata</taxon>
        <taxon>Craniata</taxon>
        <taxon>Vertebrata</taxon>
        <taxon>Euteleostomi</taxon>
        <taxon>Actinopterygii</taxon>
        <taxon>Neopterygii</taxon>
        <taxon>Teleostei</taxon>
        <taxon>Ostariophysi</taxon>
        <taxon>Siluriformes</taxon>
        <taxon>Sisoridae</taxon>
        <taxon>Sisorinae</taxon>
        <taxon>Bagarius</taxon>
    </lineage>
</organism>
<dbReference type="EMBL" id="VCAZ01000399">
    <property type="protein sequence ID" value="TUM62486.1"/>
    <property type="molecule type" value="Genomic_DNA"/>
</dbReference>
<protein>
    <submittedName>
        <fullName evidence="1">Uncharacterized protein</fullName>
    </submittedName>
</protein>
<evidence type="ECO:0000313" key="2">
    <source>
        <dbReference type="Proteomes" id="UP000319801"/>
    </source>
</evidence>
<proteinExistence type="predicted"/>
<dbReference type="Proteomes" id="UP000319801">
    <property type="component" value="Unassembled WGS sequence"/>
</dbReference>
<sequence length="53" mass="6110">MFSLMISESVVMVTASLPAKSEEEAQRHRQQYNEMISVAKRRGEEEPHPLTHI</sequence>
<dbReference type="OrthoDB" id="294251at2759"/>
<comment type="caution">
    <text evidence="1">The sequence shown here is derived from an EMBL/GenBank/DDBJ whole genome shotgun (WGS) entry which is preliminary data.</text>
</comment>
<gene>
    <name evidence="1" type="ORF">Baya_16931</name>
</gene>
<name>A0A556VX23_BAGYA</name>
<keyword evidence="2" id="KW-1185">Reference proteome</keyword>
<evidence type="ECO:0000313" key="1">
    <source>
        <dbReference type="EMBL" id="TUM62486.1"/>
    </source>
</evidence>
<dbReference type="AlphaFoldDB" id="A0A556VX23"/>
<accession>A0A556VX23</accession>
<reference evidence="1 2" key="1">
    <citation type="journal article" date="2019" name="Genome Biol. Evol.">
        <title>Whole-Genome Sequencing of the Giant Devil Catfish, Bagarius yarrelli.</title>
        <authorList>
            <person name="Jiang W."/>
            <person name="Lv Y."/>
            <person name="Cheng L."/>
            <person name="Yang K."/>
            <person name="Chao B."/>
            <person name="Wang X."/>
            <person name="Li Y."/>
            <person name="Pan X."/>
            <person name="You X."/>
            <person name="Zhang Y."/>
            <person name="Yang J."/>
            <person name="Li J."/>
            <person name="Zhang X."/>
            <person name="Liu S."/>
            <person name="Sun C."/>
            <person name="Yang J."/>
            <person name="Shi Q."/>
        </authorList>
    </citation>
    <scope>NUCLEOTIDE SEQUENCE [LARGE SCALE GENOMIC DNA]</scope>
    <source>
        <strain evidence="1">JWS20170419001</strain>
        <tissue evidence="1">Muscle</tissue>
    </source>
</reference>